<feature type="region of interest" description="Disordered" evidence="5">
    <location>
        <begin position="801"/>
        <end position="850"/>
    </location>
</feature>
<dbReference type="InterPro" id="IPR014001">
    <property type="entry name" value="Helicase_ATP-bd"/>
</dbReference>
<evidence type="ECO:0000259" key="6">
    <source>
        <dbReference type="PROSITE" id="PS51192"/>
    </source>
</evidence>
<feature type="domain" description="Helicase C-terminal" evidence="7">
    <location>
        <begin position="609"/>
        <end position="766"/>
    </location>
</feature>
<evidence type="ECO:0000313" key="9">
    <source>
        <dbReference type="EMBL" id="CAG2256007.1"/>
    </source>
</evidence>
<dbReference type="GO" id="GO:0031297">
    <property type="term" value="P:replication fork processing"/>
    <property type="evidence" value="ECO:0007669"/>
    <property type="project" value="TreeGrafter"/>
</dbReference>
<proteinExistence type="inferred from homology"/>
<dbReference type="PANTHER" id="PTHR45766">
    <property type="entry name" value="DNA ANNEALING HELICASE AND ENDONUCLEASE ZRANB3 FAMILY MEMBER"/>
    <property type="match status" value="1"/>
</dbReference>
<keyword evidence="10" id="KW-1185">Reference proteome</keyword>
<dbReference type="InterPro" id="IPR027417">
    <property type="entry name" value="P-loop_NTPase"/>
</dbReference>
<feature type="compositionally biased region" description="Polar residues" evidence="5">
    <location>
        <begin position="160"/>
        <end position="184"/>
    </location>
</feature>
<evidence type="ECO:0000259" key="7">
    <source>
        <dbReference type="PROSITE" id="PS51194"/>
    </source>
</evidence>
<evidence type="ECO:0000313" key="10">
    <source>
        <dbReference type="Proteomes" id="UP000683360"/>
    </source>
</evidence>
<feature type="compositionally biased region" description="Low complexity" evidence="5">
    <location>
        <begin position="55"/>
        <end position="67"/>
    </location>
</feature>
<evidence type="ECO:0000256" key="1">
    <source>
        <dbReference type="ARBA" id="ARBA00004123"/>
    </source>
</evidence>
<dbReference type="PANTHER" id="PTHR45766:SF6">
    <property type="entry name" value="SWI_SNF-RELATED MATRIX-ASSOCIATED ACTIN-DEPENDENT REGULATOR OF CHROMATIN SUBFAMILY A-LIKE PROTEIN 1"/>
    <property type="match status" value="1"/>
</dbReference>
<keyword evidence="3" id="KW-0539">Nucleus</keyword>
<evidence type="ECO:0008006" key="11">
    <source>
        <dbReference type="Google" id="ProtNLM"/>
    </source>
</evidence>
<dbReference type="GO" id="GO:0005524">
    <property type="term" value="F:ATP binding"/>
    <property type="evidence" value="ECO:0007669"/>
    <property type="project" value="InterPro"/>
</dbReference>
<dbReference type="Proteomes" id="UP000683360">
    <property type="component" value="Unassembled WGS sequence"/>
</dbReference>
<dbReference type="Pfam" id="PF07443">
    <property type="entry name" value="HARP"/>
    <property type="match status" value="1"/>
</dbReference>
<feature type="compositionally biased region" description="Polar residues" evidence="5">
    <location>
        <begin position="29"/>
        <end position="54"/>
    </location>
</feature>
<dbReference type="SMART" id="SM00487">
    <property type="entry name" value="DEXDc"/>
    <property type="match status" value="1"/>
</dbReference>
<dbReference type="EMBL" id="CAJPWZ010003290">
    <property type="protein sequence ID" value="CAG2256007.1"/>
    <property type="molecule type" value="Genomic_DNA"/>
</dbReference>
<dbReference type="PROSITE" id="PS51194">
    <property type="entry name" value="HELICASE_CTER"/>
    <property type="match status" value="1"/>
</dbReference>
<sequence>MSGSGGLTAEQKRKIEENRQKALAKRAQKTSPNKSEYGVNNNRTSGNIQKTVNFPPSTNKTSVTSTSKPEIIYQGRPLTRHPTIRIALAIKLINIVRILFSNQNVVSSSSQNSSTGTYRPYTGTSGGTSNNASSSNSSNKPFCGTSAGNNASGSGLYKPPSSTTSHVTDSKPTQNFTGTLPSQEKTGDKQRNIFGAGVKPIKGQCILISRERFEVKVGYSPPLIELFKKMKTKMYDAVTKKWTFKLEEYEAFMKEVTVFRPHVTIEPLPKAILQVFNSQLKGNYTSKDIPNADLSEVDVSLVNSLLSFQREGVNFSVSKNGRVLIADDMGLGKTIQAICLACYYREEWPLLIIVPSSVRFDWAQQIRRWVPSIDPQEISVATTGKDTSSNRVNIVTYDLVARKAKYLQDKHFKIVIVDECHLLKNYKTARCKAALPILQNAHRVILLSGTPALSRPSELYTQISAISPFMFKFQDFGIRYCDGKHQPWGWDFSGSSNMAELQILLEEKIMIRRLKKDVLKELPAKVRQMVLLDPGAVKSTKDLKKASKVMDLKSLKGMERRGALLEYFHHTGTAKIQAERPKYKLLSKNCNRFYLLEYFHHTGTAKIQAVKDYLTDLFETDRKFLMFAHHQEFLDSVEELAQSKLGKHYIRIDGKTSPENRNIFCKKFQENPDYKLAILSITAANAGINLSAATLVVFGELFWNPGILVQAEDRAHRMGQQDMVSVHYLVAQNTADDQIWPLVQKKLDVLNKAGLSKDDFSSADTTTLVLKDSRQTDLMQYFEESFIEEDDSFIAENVDQIEGHDDNGGKKKGSSKNVPASSSLKNTNTLQMSGQCVNIEGQSSKDDFEDDLELLMEDDDWDEEPQQKKFKT</sequence>
<dbReference type="GO" id="GO:0016787">
    <property type="term" value="F:hydrolase activity"/>
    <property type="evidence" value="ECO:0007669"/>
    <property type="project" value="UniProtKB-KW"/>
</dbReference>
<dbReference type="FunFam" id="3.40.50.300:FF:003021">
    <property type="entry name" value="Uncharacterized protein (Fragment)"/>
    <property type="match status" value="1"/>
</dbReference>
<dbReference type="CDD" id="cd18793">
    <property type="entry name" value="SF2_C_SNF"/>
    <property type="match status" value="1"/>
</dbReference>
<dbReference type="SUPFAM" id="SSF52540">
    <property type="entry name" value="P-loop containing nucleoside triphosphate hydrolases"/>
    <property type="match status" value="2"/>
</dbReference>
<dbReference type="GO" id="GO:0006281">
    <property type="term" value="P:DNA repair"/>
    <property type="evidence" value="ECO:0007669"/>
    <property type="project" value="TreeGrafter"/>
</dbReference>
<keyword evidence="2" id="KW-0378">Hydrolase</keyword>
<dbReference type="SMART" id="SM00490">
    <property type="entry name" value="HELICc"/>
    <property type="match status" value="1"/>
</dbReference>
<dbReference type="Pfam" id="PF00176">
    <property type="entry name" value="SNF2-rel_dom"/>
    <property type="match status" value="1"/>
</dbReference>
<feature type="region of interest" description="Disordered" evidence="5">
    <location>
        <begin position="1"/>
        <end position="67"/>
    </location>
</feature>
<dbReference type="Gene3D" id="3.40.50.10810">
    <property type="entry name" value="Tandem AAA-ATPase domain"/>
    <property type="match status" value="1"/>
</dbReference>
<evidence type="ECO:0000256" key="2">
    <source>
        <dbReference type="ARBA" id="ARBA00022801"/>
    </source>
</evidence>
<name>A0A8S3VDN3_MYTED</name>
<dbReference type="Gene3D" id="3.40.50.300">
    <property type="entry name" value="P-loop containing nucleotide triphosphate hydrolases"/>
    <property type="match status" value="1"/>
</dbReference>
<dbReference type="InterPro" id="IPR000330">
    <property type="entry name" value="SNF2_N"/>
</dbReference>
<dbReference type="PROSITE" id="PS51467">
    <property type="entry name" value="HARP"/>
    <property type="match status" value="1"/>
</dbReference>
<reference evidence="9" key="1">
    <citation type="submission" date="2021-03" db="EMBL/GenBank/DDBJ databases">
        <authorList>
            <person name="Bekaert M."/>
        </authorList>
    </citation>
    <scope>NUCLEOTIDE SEQUENCE</scope>
</reference>
<dbReference type="InterPro" id="IPR010003">
    <property type="entry name" value="HARP_dom"/>
</dbReference>
<feature type="region of interest" description="Disordered" evidence="5">
    <location>
        <begin position="105"/>
        <end position="189"/>
    </location>
</feature>
<dbReference type="CDD" id="cd18010">
    <property type="entry name" value="DEXHc_HARP_SMARCAL1"/>
    <property type="match status" value="1"/>
</dbReference>
<dbReference type="Pfam" id="PF00271">
    <property type="entry name" value="Helicase_C"/>
    <property type="match status" value="1"/>
</dbReference>
<feature type="compositionally biased region" description="Polar residues" evidence="5">
    <location>
        <begin position="817"/>
        <end position="842"/>
    </location>
</feature>
<feature type="compositionally biased region" description="Low complexity" evidence="5">
    <location>
        <begin position="105"/>
        <end position="114"/>
    </location>
</feature>
<feature type="compositionally biased region" description="Basic and acidic residues" evidence="5">
    <location>
        <begin position="10"/>
        <end position="20"/>
    </location>
</feature>
<evidence type="ECO:0000256" key="3">
    <source>
        <dbReference type="ARBA" id="ARBA00023242"/>
    </source>
</evidence>
<dbReference type="InterPro" id="IPR049730">
    <property type="entry name" value="SNF2/RAD54-like_C"/>
</dbReference>
<evidence type="ECO:0000256" key="5">
    <source>
        <dbReference type="SAM" id="MobiDB-lite"/>
    </source>
</evidence>
<evidence type="ECO:0000256" key="4">
    <source>
        <dbReference type="PROSITE-ProRule" id="PRU00800"/>
    </source>
</evidence>
<dbReference type="InterPro" id="IPR001650">
    <property type="entry name" value="Helicase_C-like"/>
</dbReference>
<comment type="similarity">
    <text evidence="4">Belongs to the SNF2/RAD54 helicase family. SMARCAL1 subfamily.</text>
</comment>
<evidence type="ECO:0000259" key="8">
    <source>
        <dbReference type="PROSITE" id="PS51467"/>
    </source>
</evidence>
<dbReference type="InterPro" id="IPR038718">
    <property type="entry name" value="SNF2-like_sf"/>
</dbReference>
<organism evidence="9 10">
    <name type="scientific">Mytilus edulis</name>
    <name type="common">Blue mussel</name>
    <dbReference type="NCBI Taxonomy" id="6550"/>
    <lineage>
        <taxon>Eukaryota</taxon>
        <taxon>Metazoa</taxon>
        <taxon>Spiralia</taxon>
        <taxon>Lophotrochozoa</taxon>
        <taxon>Mollusca</taxon>
        <taxon>Bivalvia</taxon>
        <taxon>Autobranchia</taxon>
        <taxon>Pteriomorphia</taxon>
        <taxon>Mytilida</taxon>
        <taxon>Mytiloidea</taxon>
        <taxon>Mytilidae</taxon>
        <taxon>Mytilinae</taxon>
        <taxon>Mytilus</taxon>
    </lineage>
</organism>
<protein>
    <recommendedName>
        <fullName evidence="11">SWI/SNF-related matrix-associated actin-dependent regulator of chromatin subfamily A-like protein 1</fullName>
    </recommendedName>
</protein>
<accession>A0A8S3VDN3</accession>
<comment type="caution">
    <text evidence="9">The sequence shown here is derived from an EMBL/GenBank/DDBJ whole genome shotgun (WGS) entry which is preliminary data.</text>
</comment>
<feature type="compositionally biased region" description="Low complexity" evidence="5">
    <location>
        <begin position="127"/>
        <end position="139"/>
    </location>
</feature>
<dbReference type="AlphaFoldDB" id="A0A8S3VDN3"/>
<dbReference type="OrthoDB" id="2801544at2759"/>
<feature type="domain" description="HARP" evidence="8">
    <location>
        <begin position="197"/>
        <end position="269"/>
    </location>
</feature>
<comment type="subcellular location">
    <subcellularLocation>
        <location evidence="1">Nucleus</location>
    </subcellularLocation>
</comment>
<feature type="domain" description="Helicase ATP-binding" evidence="6">
    <location>
        <begin position="314"/>
        <end position="469"/>
    </location>
</feature>
<feature type="compositionally biased region" description="Low complexity" evidence="5">
    <location>
        <begin position="146"/>
        <end position="155"/>
    </location>
</feature>
<dbReference type="PROSITE" id="PS51192">
    <property type="entry name" value="HELICASE_ATP_BIND_1"/>
    <property type="match status" value="1"/>
</dbReference>
<dbReference type="GO" id="GO:0043596">
    <property type="term" value="C:nuclear replication fork"/>
    <property type="evidence" value="ECO:0007669"/>
    <property type="project" value="TreeGrafter"/>
</dbReference>
<gene>
    <name evidence="9" type="ORF">MEDL_67361</name>
</gene>